<evidence type="ECO:0000313" key="1">
    <source>
        <dbReference type="EMBL" id="KAI4389713.1"/>
    </source>
</evidence>
<dbReference type="EMBL" id="CM042880">
    <property type="protein sequence ID" value="KAI4389713.1"/>
    <property type="molecule type" value="Genomic_DNA"/>
</dbReference>
<sequence>MCFGCILPLQKGLCLNVGGLSMEEAKEKRIRYYSSSQKIILVGEGDFSFAVCLARAFGSAANIVATTLDSREVVLAQYSRAFENLKALEELGCIIIHKVNAHTMSEHPLLRAKLFDRIVFNFPHAGFKFQEHTPLQIERHQNLVRGFFKSASGMLSKKGEVHVIHKRAYPFSAWNIVDLAMKFDLSLIKEEAFVLGMYPGYLNKRGEGYLCDSSFPVGLSSTYMFASCWSI</sequence>
<protein>
    <submittedName>
        <fullName evidence="1">Uncharacterized protein</fullName>
    </submittedName>
</protein>
<gene>
    <name evidence="1" type="ORF">MLD38_001911</name>
</gene>
<dbReference type="Proteomes" id="UP001057402">
    <property type="component" value="Chromosome 1"/>
</dbReference>
<keyword evidence="2" id="KW-1185">Reference proteome</keyword>
<organism evidence="1 2">
    <name type="scientific">Melastoma candidum</name>
    <dbReference type="NCBI Taxonomy" id="119954"/>
    <lineage>
        <taxon>Eukaryota</taxon>
        <taxon>Viridiplantae</taxon>
        <taxon>Streptophyta</taxon>
        <taxon>Embryophyta</taxon>
        <taxon>Tracheophyta</taxon>
        <taxon>Spermatophyta</taxon>
        <taxon>Magnoliopsida</taxon>
        <taxon>eudicotyledons</taxon>
        <taxon>Gunneridae</taxon>
        <taxon>Pentapetalae</taxon>
        <taxon>rosids</taxon>
        <taxon>malvids</taxon>
        <taxon>Myrtales</taxon>
        <taxon>Melastomataceae</taxon>
        <taxon>Melastomatoideae</taxon>
        <taxon>Melastomateae</taxon>
        <taxon>Melastoma</taxon>
    </lineage>
</organism>
<proteinExistence type="predicted"/>
<evidence type="ECO:0000313" key="2">
    <source>
        <dbReference type="Proteomes" id="UP001057402"/>
    </source>
</evidence>
<accession>A0ACB9SEQ7</accession>
<name>A0ACB9SEQ7_9MYRT</name>
<reference evidence="2" key="1">
    <citation type="journal article" date="2023" name="Front. Plant Sci.">
        <title>Chromosomal-level genome assembly of Melastoma candidum provides insights into trichome evolution.</title>
        <authorList>
            <person name="Zhong Y."/>
            <person name="Wu W."/>
            <person name="Sun C."/>
            <person name="Zou P."/>
            <person name="Liu Y."/>
            <person name="Dai S."/>
            <person name="Zhou R."/>
        </authorList>
    </citation>
    <scope>NUCLEOTIDE SEQUENCE [LARGE SCALE GENOMIC DNA]</scope>
</reference>
<comment type="caution">
    <text evidence="1">The sequence shown here is derived from an EMBL/GenBank/DDBJ whole genome shotgun (WGS) entry which is preliminary data.</text>
</comment>